<dbReference type="InterPro" id="IPR058625">
    <property type="entry name" value="MdtA-like_BSH"/>
</dbReference>
<dbReference type="PANTHER" id="PTHR30438:SF1">
    <property type="entry name" value="36 KDA ANTIGEN"/>
    <property type="match status" value="1"/>
</dbReference>
<keyword evidence="1" id="KW-1133">Transmembrane helix</keyword>
<dbReference type="AlphaFoldDB" id="A0A3D8J4F4"/>
<dbReference type="EMBL" id="NXLV01000001">
    <property type="protein sequence ID" value="RDU72110.1"/>
    <property type="molecule type" value="Genomic_DNA"/>
</dbReference>
<feature type="domain" description="Multidrug resistance protein MdtA-like barrel-sandwich hybrid" evidence="2">
    <location>
        <begin position="46"/>
        <end position="229"/>
    </location>
</feature>
<dbReference type="SUPFAM" id="SSF111369">
    <property type="entry name" value="HlyD-like secretion proteins"/>
    <property type="match status" value="2"/>
</dbReference>
<name>A0A3D8J4F4_9HELI</name>
<dbReference type="Proteomes" id="UP000257045">
    <property type="component" value="Unassembled WGS sequence"/>
</dbReference>
<evidence type="ECO:0000256" key="1">
    <source>
        <dbReference type="SAM" id="Phobius"/>
    </source>
</evidence>
<organism evidence="3 4">
    <name type="scientific">Helicobacter brantae</name>
    <dbReference type="NCBI Taxonomy" id="375927"/>
    <lineage>
        <taxon>Bacteria</taxon>
        <taxon>Pseudomonadati</taxon>
        <taxon>Campylobacterota</taxon>
        <taxon>Epsilonproteobacteria</taxon>
        <taxon>Campylobacterales</taxon>
        <taxon>Helicobacteraceae</taxon>
        <taxon>Helicobacter</taxon>
    </lineage>
</organism>
<proteinExistence type="predicted"/>
<evidence type="ECO:0000259" key="2">
    <source>
        <dbReference type="Pfam" id="PF25917"/>
    </source>
</evidence>
<reference evidence="3 4" key="1">
    <citation type="submission" date="2018-04" db="EMBL/GenBank/DDBJ databases">
        <title>Novel Campyloabacter and Helicobacter Species and Strains.</title>
        <authorList>
            <person name="Mannion A.J."/>
            <person name="Shen Z."/>
            <person name="Fox J.G."/>
        </authorList>
    </citation>
    <scope>NUCLEOTIDE SEQUENCE [LARGE SCALE GENOMIC DNA]</scope>
    <source>
        <strain evidence="3 4">MIT 04-9366</strain>
    </source>
</reference>
<keyword evidence="1" id="KW-0472">Membrane</keyword>
<evidence type="ECO:0000313" key="3">
    <source>
        <dbReference type="EMBL" id="RDU72110.1"/>
    </source>
</evidence>
<gene>
    <name evidence="3" type="ORF">CQA58_00455</name>
</gene>
<dbReference type="Gene3D" id="2.40.50.100">
    <property type="match status" value="1"/>
</dbReference>
<dbReference type="OrthoDB" id="9793801at2"/>
<feature type="transmembrane region" description="Helical" evidence="1">
    <location>
        <begin position="7"/>
        <end position="26"/>
    </location>
</feature>
<dbReference type="RefSeq" id="WP_115568740.1">
    <property type="nucleotide sequence ID" value="NZ_NXLV01000001.1"/>
</dbReference>
<keyword evidence="4" id="KW-1185">Reference proteome</keyword>
<dbReference type="PANTHER" id="PTHR30438">
    <property type="entry name" value="36 KDA ANTIGEN-RELATED"/>
    <property type="match status" value="1"/>
</dbReference>
<keyword evidence="1" id="KW-0812">Transmembrane</keyword>
<protein>
    <recommendedName>
        <fullName evidence="2">Multidrug resistance protein MdtA-like barrel-sandwich hybrid domain-containing protein</fullName>
    </recommendedName>
</protein>
<evidence type="ECO:0000313" key="4">
    <source>
        <dbReference type="Proteomes" id="UP000257045"/>
    </source>
</evidence>
<dbReference type="Gene3D" id="2.40.30.170">
    <property type="match status" value="1"/>
</dbReference>
<comment type="caution">
    <text evidence="3">The sequence shown here is derived from an EMBL/GenBank/DDBJ whole genome shotgun (WGS) entry which is preliminary data.</text>
</comment>
<sequence>MKKIIQIIILLIGVASITAWLSLSFYKAYQPQPKVLQGQISAREYNVSSKIAGRIAEVFVHKGDMVKKGDLIYTIHSPELEAKLEQAKAGYEAAKAINAETQKGAREQQIISAQDLWLGAKTMRELAEKTYKRVESLYKSGVVSLQKRDEAYASFEGAKLKENTAYQQYQLALEGASKETKKAVEEKERAAAGTVAEVEAYAKDTQALAPADGEVSNILLHSGELAPSGFPVVLLADMNDAYLRLNITEDKLKDFQKGSTFQGYIPSLDITTTFQVTFVSVMGDFATWKSNSDKKGYDIRTFEINAKPTTPIKDLRIGMSVLIYEKNSQPSQAKQEVKTSSW</sequence>
<accession>A0A3D8J4F4</accession>
<dbReference type="Pfam" id="PF25917">
    <property type="entry name" value="BSH_RND"/>
    <property type="match status" value="1"/>
</dbReference>